<proteinExistence type="predicted"/>
<protein>
    <submittedName>
        <fullName evidence="1">Uncharacterized protein</fullName>
    </submittedName>
</protein>
<dbReference type="Proteomes" id="UP001163324">
    <property type="component" value="Chromosome 4"/>
</dbReference>
<accession>A0ACC0V2L5</accession>
<evidence type="ECO:0000313" key="1">
    <source>
        <dbReference type="EMBL" id="KAI9900462.1"/>
    </source>
</evidence>
<gene>
    <name evidence="1" type="ORF">N3K66_004724</name>
</gene>
<reference evidence="1" key="1">
    <citation type="submission" date="2022-10" db="EMBL/GenBank/DDBJ databases">
        <title>Complete Genome of Trichothecium roseum strain YXFP-22015, a Plant Pathogen Isolated from Citrus.</title>
        <authorList>
            <person name="Wang Y."/>
            <person name="Zhu L."/>
        </authorList>
    </citation>
    <scope>NUCLEOTIDE SEQUENCE</scope>
    <source>
        <strain evidence="1">YXFP-22015</strain>
    </source>
</reference>
<name>A0ACC0V2L5_9HYPO</name>
<keyword evidence="2" id="KW-1185">Reference proteome</keyword>
<organism evidence="1 2">
    <name type="scientific">Trichothecium roseum</name>
    <dbReference type="NCBI Taxonomy" id="47278"/>
    <lineage>
        <taxon>Eukaryota</taxon>
        <taxon>Fungi</taxon>
        <taxon>Dikarya</taxon>
        <taxon>Ascomycota</taxon>
        <taxon>Pezizomycotina</taxon>
        <taxon>Sordariomycetes</taxon>
        <taxon>Hypocreomycetidae</taxon>
        <taxon>Hypocreales</taxon>
        <taxon>Hypocreales incertae sedis</taxon>
        <taxon>Trichothecium</taxon>
    </lineage>
</organism>
<sequence>MADRQEPEVVAAPNDNGTRPVTSEKPKADPDTIDQSPSATEPSSEFLDGSGASKHLGLNATEDDILEAKEFASTLSLERTRELLQRVFYVHEDDPNFPHETLEKIKVFLADDSVTTSPEKHDQLIEEMKIQAAIITNNSPYAEVRAVVDNFDDPTTPVSTIRSWVLGILFAGIISFVNQLFSIRIPPIAILNDVAQLLAFPLGKAWEKFMPFANIPIPFTGTTIPLNPGRFNKKEHMMITIMAGVAIATPYSNQIFWVQYLPQFFGQSYAGGFGYMIVNNLATNFIGYGLAGIVRQFLVYPSYCVWPASLVTIALNSALHNEENHPVQGLGNKPWSISRFKFFMIAFFIMFFYFWIPGYLFTGISLFSWMAWIKPNNMLLSILTGSNSGQGMGLFNPLPSLDWNIISFTYDPLMYPSFSIFNMATGMFISGLVILAMYFTNSWQTGYLPINTNQAFDHYGLPYNVSLATDALGHFDAAKYQVYSAPYLSAAQVINYMMFFALYSIVIVNVVLHHRYEVMLGFKSLWRSLRRKEAPEGAEEGQDDVHGRLMKAYPEVSEWWYMGILAVSTVLGIVGLACWPTSTSPATPLFGIAMCLVFIIPTGIVTAMTGIPVPLNVISEFIGGLVYEGNAIAMNFFKCYGHTTATHTMIFANDLKLAHYLHIPPKVTFWAQIIGTFVCTMVSTGLMVFQMNLKDVCTPNAPMKFTCPNVFSFYTSSVLWGTIGPRKSFGAGGPYQWMLMAFPFGAVAAITVFLLKKKWPKNTFLRQISLGPAFVGGTNWGAYNFAYQISAVYVAYFSWHYVKNRYLSFWSKYNYVLSAAWSTGVAICAIIMFFSVQWTGTSLVWWGNTVNSKGCGVEIQCNYKTLDMTTVPPERFYPWWDNSKIPAP</sequence>
<comment type="caution">
    <text evidence="1">The sequence shown here is derived from an EMBL/GenBank/DDBJ whole genome shotgun (WGS) entry which is preliminary data.</text>
</comment>
<evidence type="ECO:0000313" key="2">
    <source>
        <dbReference type="Proteomes" id="UP001163324"/>
    </source>
</evidence>
<dbReference type="EMBL" id="CM047943">
    <property type="protein sequence ID" value="KAI9900462.1"/>
    <property type="molecule type" value="Genomic_DNA"/>
</dbReference>